<organism evidence="5 6">
    <name type="scientific">Aspergillus oryzae</name>
    <name type="common">Yellow koji mold</name>
    <dbReference type="NCBI Taxonomy" id="5062"/>
    <lineage>
        <taxon>Eukaryota</taxon>
        <taxon>Fungi</taxon>
        <taxon>Dikarya</taxon>
        <taxon>Ascomycota</taxon>
        <taxon>Pezizomycotina</taxon>
        <taxon>Eurotiomycetes</taxon>
        <taxon>Eurotiomycetidae</taxon>
        <taxon>Eurotiales</taxon>
        <taxon>Aspergillaceae</taxon>
        <taxon>Aspergillus</taxon>
        <taxon>Aspergillus subgen. Circumdati</taxon>
    </lineage>
</organism>
<evidence type="ECO:0000259" key="4">
    <source>
        <dbReference type="Pfam" id="PF00656"/>
    </source>
</evidence>
<feature type="region of interest" description="Disordered" evidence="3">
    <location>
        <begin position="40"/>
        <end position="78"/>
    </location>
</feature>
<accession>A0AAN4Y9J8</accession>
<dbReference type="InterPro" id="IPR011600">
    <property type="entry name" value="Pept_C14_caspase"/>
</dbReference>
<name>A0AAN4Y9J8_ASPOZ</name>
<feature type="domain" description="Peptidase C14 caspase" evidence="4">
    <location>
        <begin position="120"/>
        <end position="205"/>
    </location>
</feature>
<dbReference type="AlphaFoldDB" id="A0AAN4Y9J8"/>
<evidence type="ECO:0000256" key="1">
    <source>
        <dbReference type="ARBA" id="ARBA00009005"/>
    </source>
</evidence>
<protein>
    <submittedName>
        <fullName evidence="5">Unnamed protein product</fullName>
    </submittedName>
</protein>
<dbReference type="PANTHER" id="PTHR48104">
    <property type="entry name" value="METACASPASE-4"/>
    <property type="match status" value="1"/>
</dbReference>
<dbReference type="PANTHER" id="PTHR48104:SF23">
    <property type="entry name" value="METACASPASE (EUROFUNG)"/>
    <property type="match status" value="1"/>
</dbReference>
<dbReference type="InterPro" id="IPR050452">
    <property type="entry name" value="Metacaspase"/>
</dbReference>
<dbReference type="GO" id="GO:0006508">
    <property type="term" value="P:proteolysis"/>
    <property type="evidence" value="ECO:0007669"/>
    <property type="project" value="InterPro"/>
</dbReference>
<comment type="caution">
    <text evidence="5">The sequence shown here is derived from an EMBL/GenBank/DDBJ whole genome shotgun (WGS) entry which is preliminary data.</text>
</comment>
<reference evidence="5" key="1">
    <citation type="submission" date="2023-04" db="EMBL/GenBank/DDBJ databases">
        <title>Aspergillus oryzae NBRC 4228.</title>
        <authorList>
            <person name="Ichikawa N."/>
            <person name="Sato H."/>
            <person name="Tonouchi N."/>
        </authorList>
    </citation>
    <scope>NUCLEOTIDE SEQUENCE</scope>
    <source>
        <strain evidence="5">NBRC 4228</strain>
    </source>
</reference>
<dbReference type="Proteomes" id="UP001165205">
    <property type="component" value="Unassembled WGS sequence"/>
</dbReference>
<evidence type="ECO:0000256" key="2">
    <source>
        <dbReference type="ARBA" id="ARBA00022801"/>
    </source>
</evidence>
<dbReference type="Gene3D" id="3.40.50.12660">
    <property type="match status" value="1"/>
</dbReference>
<dbReference type="EMBL" id="BSYA01000012">
    <property type="protein sequence ID" value="GMG24649.1"/>
    <property type="molecule type" value="Genomic_DNA"/>
</dbReference>
<evidence type="ECO:0000256" key="3">
    <source>
        <dbReference type="SAM" id="MobiDB-lite"/>
    </source>
</evidence>
<dbReference type="Pfam" id="PF00656">
    <property type="entry name" value="Peptidase_C14"/>
    <property type="match status" value="1"/>
</dbReference>
<evidence type="ECO:0000313" key="6">
    <source>
        <dbReference type="Proteomes" id="UP001165205"/>
    </source>
</evidence>
<gene>
    <name evidence="5" type="ORF">Aory04_000185200</name>
</gene>
<dbReference type="GO" id="GO:0004197">
    <property type="term" value="F:cysteine-type endopeptidase activity"/>
    <property type="evidence" value="ECO:0007669"/>
    <property type="project" value="InterPro"/>
</dbReference>
<evidence type="ECO:0000313" key="5">
    <source>
        <dbReference type="EMBL" id="GMG24649.1"/>
    </source>
</evidence>
<dbReference type="GO" id="GO:0005737">
    <property type="term" value="C:cytoplasm"/>
    <property type="evidence" value="ECO:0007669"/>
    <property type="project" value="TreeGrafter"/>
</dbReference>
<sequence>MIVDIAKKPVVTTTAAALLVRYLFCPLTVLPLGLTGPSSNGYPPPSQSPHSYSPPQYPPHGQYEYGHHTPTPPPSLERLTILGHSPSWGQMPPRPPMEAQQFGKGAPSNYRFQYSACTGRRKALLIGINYAGQPNALRGCINDVTNMSTFLHERYGYRREDMVILTDDQQNPMSVPTKANILRAMQWLVKDAQRNDSLFIHFSGKIIAVAQTAIGFLKKAALGESARERTVKTKTSPADVVMFSGSKDTQTS</sequence>
<feature type="compositionally biased region" description="Low complexity" evidence="3">
    <location>
        <begin position="48"/>
        <end position="63"/>
    </location>
</feature>
<comment type="similarity">
    <text evidence="1">Belongs to the peptidase C14B family.</text>
</comment>
<proteinExistence type="inferred from homology"/>
<keyword evidence="2" id="KW-0378">Hydrolase</keyword>